<evidence type="ECO:0000313" key="2">
    <source>
        <dbReference type="EMBL" id="MFM1730305.1"/>
    </source>
</evidence>
<proteinExistence type="predicted"/>
<reference evidence="2 3" key="1">
    <citation type="submission" date="2023-11" db="EMBL/GenBank/DDBJ databases">
        <authorList>
            <person name="Val-Calvo J."/>
            <person name="Scortti M."/>
            <person name="Vazquez-Boland J."/>
        </authorList>
    </citation>
    <scope>NUCLEOTIDE SEQUENCE [LARGE SCALE GENOMIC DNA]</scope>
    <source>
        <strain evidence="2 3">DSM 46662</strain>
    </source>
</reference>
<gene>
    <name evidence="2" type="ORF">ABEU19_003832</name>
</gene>
<organism evidence="2 3">
    <name type="scientific">Prescottella soli</name>
    <dbReference type="NCBI Taxonomy" id="1543852"/>
    <lineage>
        <taxon>Bacteria</taxon>
        <taxon>Bacillati</taxon>
        <taxon>Actinomycetota</taxon>
        <taxon>Actinomycetes</taxon>
        <taxon>Mycobacteriales</taxon>
        <taxon>Nocardiaceae</taxon>
        <taxon>Prescottella</taxon>
    </lineage>
</organism>
<sequence>MLIGVCAVLLGAVFHTAGAYRSARDERDGALPMMQGRRPVKSSQVVRHLHTVGWIESIVGALWIGGSLGGSRPGLTIAIVVAVLVAVNGLPSLLVTALHGRKVHS</sequence>
<protein>
    <recommendedName>
        <fullName evidence="4">Integral membrane protein</fullName>
    </recommendedName>
</protein>
<keyword evidence="1" id="KW-0812">Transmembrane</keyword>
<dbReference type="Proteomes" id="UP001629744">
    <property type="component" value="Unassembled WGS sequence"/>
</dbReference>
<accession>A0ABW9FZP9</accession>
<feature type="transmembrane region" description="Helical" evidence="1">
    <location>
        <begin position="75"/>
        <end position="98"/>
    </location>
</feature>
<keyword evidence="1" id="KW-1133">Transmembrane helix</keyword>
<name>A0ABW9FZP9_9NOCA</name>
<evidence type="ECO:0008006" key="4">
    <source>
        <dbReference type="Google" id="ProtNLM"/>
    </source>
</evidence>
<keyword evidence="3" id="KW-1185">Reference proteome</keyword>
<evidence type="ECO:0000256" key="1">
    <source>
        <dbReference type="SAM" id="Phobius"/>
    </source>
</evidence>
<comment type="caution">
    <text evidence="2">The sequence shown here is derived from an EMBL/GenBank/DDBJ whole genome shotgun (WGS) entry which is preliminary data.</text>
</comment>
<dbReference type="RefSeq" id="WP_408587069.1">
    <property type="nucleotide sequence ID" value="NZ_JBDLNU010000005.1"/>
</dbReference>
<dbReference type="EMBL" id="JBDLNU010000005">
    <property type="protein sequence ID" value="MFM1730305.1"/>
    <property type="molecule type" value="Genomic_DNA"/>
</dbReference>
<keyword evidence="1" id="KW-0472">Membrane</keyword>
<evidence type="ECO:0000313" key="3">
    <source>
        <dbReference type="Proteomes" id="UP001629744"/>
    </source>
</evidence>